<evidence type="ECO:0000313" key="11">
    <source>
        <dbReference type="EMBL" id="OQE12297.1"/>
    </source>
</evidence>
<evidence type="ECO:0000256" key="5">
    <source>
        <dbReference type="ARBA" id="ARBA00023024"/>
    </source>
</evidence>
<dbReference type="Gene3D" id="3.20.20.80">
    <property type="entry name" value="Glycosidases"/>
    <property type="match status" value="1"/>
</dbReference>
<sequence>MAFVVGTTSDFCGKKTVKKPSCSGSSADGRSIGYYEGWSINRVCDAMTPEAIPVGAYTHLNYGFAYINPDTFAVAPMSESDLGLYSRFTNLKESNAGLETWISIGGWSMNDADQPTATTFSDLATSSSAQKAFFKSLLSFMTTYGFDGVDIDWEYPVASDRSGKASDFENYPSFLKNLKAALGSTGHDYGLSITVPSSYWYLQNFDIISIEKYIDWFNVMTYDLHGTWDSTDPYIGSYVYAHTNLTEIDQTMDLFWRNSITPSKINLGLGFYGRSFTLSDPSCTKAGCPFSSGGNPGNCSASSGTLMDSEITAVIAAGGTTSVLDKDAAVNILTWDTDQWVSYDDETTIQMKKKYANDICLGGTMVWAVSTDDNTGAASQNLMELNSVISKSLFGGETPKVSPLSQFIWGGCDEDCPSGTTPAATGKGKSASNVAIYSGCASGKKRNYCCPTDDVPTCHWQGSAPLCRSHSCASDEAQIATDQSAGGHGCWFNHKSLCCSTSSSDAAVGQCKWSGSAPGCASGQNHASCASGFPEYLTDSVNGQGGESVCFNGFKSLCCTDPIPYQNCSWTTRAHSILAPFTCNKGCPTGKQIVAQSYVDHDSRAPCWHNTASYFCCDTFNQTDPTNDPPNFCSAADTAYVYSDELDSDENSADFVELYWYEDDCFTLPNTGDPDLMKRWFALYDKVGEGEIWKRSVAPPPGKRNEGFPKICIDEDCFNVPKSEHQDFEELLWSVGNFTHGSYVEVVGEVVPRASRTAKICQNKKQISKFSAKPYSPVSILSTSRQFFGVVKSGAKSALCNGLPVVLGKRALGTNYVVEHVTELQTPAQFATSMLSGKLPSGAAAPGAASNYDWTQVFSQNGYFFQTWNQLGISQPSGLSGSTPAESVAIALGSSKDINNLQILEAPTNGLKAAAWQLFKNIISDDRFSKQSAVGRIDFINRLYDTLPGYLNHADVQDSLEYGYNAIKTAMEALDQAAKSNANVSPITASSFSLAWKTYASDFFEQMEGNLQVFVKTRITEVLPYWKSSEAIKLYTKASAAAITKVLNEKLADLTTDVVIDSSFVK</sequence>
<keyword evidence="6" id="KW-0119">Carbohydrate metabolism</keyword>
<keyword evidence="5" id="KW-0146">Chitin degradation</keyword>
<dbReference type="GO" id="GO:0000272">
    <property type="term" value="P:polysaccharide catabolic process"/>
    <property type="evidence" value="ECO:0007669"/>
    <property type="project" value="UniProtKB-KW"/>
</dbReference>
<dbReference type="PANTHER" id="PTHR11177:SF333">
    <property type="entry name" value="CHITINASE"/>
    <property type="match status" value="1"/>
</dbReference>
<evidence type="ECO:0000256" key="1">
    <source>
        <dbReference type="ARBA" id="ARBA00000822"/>
    </source>
</evidence>
<keyword evidence="12" id="KW-1185">Reference proteome</keyword>
<comment type="caution">
    <text evidence="11">The sequence shown here is derived from an EMBL/GenBank/DDBJ whole genome shotgun (WGS) entry which is preliminary data.</text>
</comment>
<dbReference type="EC" id="3.2.1.14" evidence="3"/>
<organism evidence="11 12">
    <name type="scientific">Penicillium vulpinum</name>
    <dbReference type="NCBI Taxonomy" id="29845"/>
    <lineage>
        <taxon>Eukaryota</taxon>
        <taxon>Fungi</taxon>
        <taxon>Dikarya</taxon>
        <taxon>Ascomycota</taxon>
        <taxon>Pezizomycotina</taxon>
        <taxon>Eurotiomycetes</taxon>
        <taxon>Eurotiomycetidae</taxon>
        <taxon>Eurotiales</taxon>
        <taxon>Aspergillaceae</taxon>
        <taxon>Penicillium</taxon>
    </lineage>
</organism>
<keyword evidence="4 9" id="KW-0378">Hydrolase</keyword>
<dbReference type="InterPro" id="IPR029070">
    <property type="entry name" value="Chitinase_insertion_sf"/>
</dbReference>
<dbReference type="InterPro" id="IPR017853">
    <property type="entry name" value="GH"/>
</dbReference>
<dbReference type="EMBL" id="MDYP01000001">
    <property type="protein sequence ID" value="OQE12297.1"/>
    <property type="molecule type" value="Genomic_DNA"/>
</dbReference>
<evidence type="ECO:0000256" key="7">
    <source>
        <dbReference type="ARBA" id="ARBA00023295"/>
    </source>
</evidence>
<dbReference type="InterPro" id="IPR011583">
    <property type="entry name" value="Chitinase_II/V-like_cat"/>
</dbReference>
<comment type="similarity">
    <text evidence="2">Belongs to the glycosyl hydrolase 18 family. Chitinase class V subfamily.</text>
</comment>
<keyword evidence="7 9" id="KW-0326">Glycosidase</keyword>
<dbReference type="Proteomes" id="UP000191518">
    <property type="component" value="Unassembled WGS sequence"/>
</dbReference>
<proteinExistence type="inferred from homology"/>
<dbReference type="InterPro" id="IPR001223">
    <property type="entry name" value="Glyco_hydro18_cat"/>
</dbReference>
<protein>
    <recommendedName>
        <fullName evidence="3">chitinase</fullName>
        <ecNumber evidence="3">3.2.1.14</ecNumber>
    </recommendedName>
</protein>
<dbReference type="Gene3D" id="3.10.50.10">
    <property type="match status" value="1"/>
</dbReference>
<dbReference type="PROSITE" id="PS01095">
    <property type="entry name" value="GH18_1"/>
    <property type="match status" value="1"/>
</dbReference>
<keyword evidence="8" id="KW-0624">Polysaccharide degradation</keyword>
<evidence type="ECO:0000256" key="8">
    <source>
        <dbReference type="ARBA" id="ARBA00023326"/>
    </source>
</evidence>
<reference evidence="12" key="1">
    <citation type="journal article" date="2017" name="Nat. Microbiol.">
        <title>Global analysis of biosynthetic gene clusters reveals vast potential of secondary metabolite production in Penicillium species.</title>
        <authorList>
            <person name="Nielsen J.C."/>
            <person name="Grijseels S."/>
            <person name="Prigent S."/>
            <person name="Ji B."/>
            <person name="Dainat J."/>
            <person name="Nielsen K.F."/>
            <person name="Frisvad J.C."/>
            <person name="Workman M."/>
            <person name="Nielsen J."/>
        </authorList>
    </citation>
    <scope>NUCLEOTIDE SEQUENCE [LARGE SCALE GENOMIC DNA]</scope>
    <source>
        <strain evidence="12">IBT 29486</strain>
    </source>
</reference>
<dbReference type="InterPro" id="IPR050314">
    <property type="entry name" value="Glycosyl_Hydrlase_18"/>
</dbReference>
<comment type="catalytic activity">
    <reaction evidence="1">
        <text>Random endo-hydrolysis of N-acetyl-beta-D-glucosaminide (1-&gt;4)-beta-linkages in chitin and chitodextrins.</text>
        <dbReference type="EC" id="3.2.1.14"/>
    </reaction>
</comment>
<accession>A0A1V6SE60</accession>
<evidence type="ECO:0000259" key="10">
    <source>
        <dbReference type="PROSITE" id="PS51910"/>
    </source>
</evidence>
<dbReference type="SMART" id="SM00636">
    <property type="entry name" value="Glyco_18"/>
    <property type="match status" value="1"/>
</dbReference>
<dbReference type="Pfam" id="PF00704">
    <property type="entry name" value="Glyco_hydro_18"/>
    <property type="match status" value="1"/>
</dbReference>
<gene>
    <name evidence="11" type="ORF">PENVUL_c001G08873</name>
</gene>
<evidence type="ECO:0000256" key="9">
    <source>
        <dbReference type="RuleBase" id="RU000489"/>
    </source>
</evidence>
<dbReference type="PANTHER" id="PTHR11177">
    <property type="entry name" value="CHITINASE"/>
    <property type="match status" value="1"/>
</dbReference>
<evidence type="ECO:0000256" key="3">
    <source>
        <dbReference type="ARBA" id="ARBA00012729"/>
    </source>
</evidence>
<dbReference type="PROSITE" id="PS51910">
    <property type="entry name" value="GH18_2"/>
    <property type="match status" value="1"/>
</dbReference>
<dbReference type="STRING" id="29845.A0A1V6SE60"/>
<dbReference type="GO" id="GO:0006032">
    <property type="term" value="P:chitin catabolic process"/>
    <property type="evidence" value="ECO:0007669"/>
    <property type="project" value="UniProtKB-KW"/>
</dbReference>
<name>A0A1V6SE60_9EURO</name>
<dbReference type="AlphaFoldDB" id="A0A1V6SE60"/>
<evidence type="ECO:0000256" key="2">
    <source>
        <dbReference type="ARBA" id="ARBA00008682"/>
    </source>
</evidence>
<dbReference type="InterPro" id="IPR001579">
    <property type="entry name" value="Glyco_hydro_18_chit_AS"/>
</dbReference>
<feature type="domain" description="GH18" evidence="10">
    <location>
        <begin position="29"/>
        <end position="396"/>
    </location>
</feature>
<evidence type="ECO:0000256" key="4">
    <source>
        <dbReference type="ARBA" id="ARBA00022801"/>
    </source>
</evidence>
<dbReference type="GO" id="GO:0008061">
    <property type="term" value="F:chitin binding"/>
    <property type="evidence" value="ECO:0007669"/>
    <property type="project" value="InterPro"/>
</dbReference>
<dbReference type="SUPFAM" id="SSF51445">
    <property type="entry name" value="(Trans)glycosidases"/>
    <property type="match status" value="1"/>
</dbReference>
<dbReference type="GO" id="GO:0008843">
    <property type="term" value="F:endochitinase activity"/>
    <property type="evidence" value="ECO:0007669"/>
    <property type="project" value="UniProtKB-EC"/>
</dbReference>
<evidence type="ECO:0000313" key="12">
    <source>
        <dbReference type="Proteomes" id="UP000191518"/>
    </source>
</evidence>
<dbReference type="SUPFAM" id="SSF54556">
    <property type="entry name" value="Chitinase insertion domain"/>
    <property type="match status" value="1"/>
</dbReference>
<evidence type="ECO:0000256" key="6">
    <source>
        <dbReference type="ARBA" id="ARBA00023277"/>
    </source>
</evidence>